<keyword evidence="9 11" id="KW-0482">Metalloprotease</keyword>
<evidence type="ECO:0000256" key="8">
    <source>
        <dbReference type="ARBA" id="ARBA00022989"/>
    </source>
</evidence>
<keyword evidence="7 11" id="KW-0862">Zinc</keyword>
<dbReference type="PANTHER" id="PTHR42837">
    <property type="entry name" value="REGULATOR OF SIGMA-E PROTEASE RSEP"/>
    <property type="match status" value="1"/>
</dbReference>
<dbReference type="OrthoDB" id="9782003at2"/>
<protein>
    <recommendedName>
        <fullName evidence="11">Zinc metalloprotease</fullName>
        <ecNumber evidence="11">3.4.24.-</ecNumber>
    </recommendedName>
</protein>
<dbReference type="InterPro" id="IPR008915">
    <property type="entry name" value="Peptidase_M50"/>
</dbReference>
<evidence type="ECO:0000256" key="4">
    <source>
        <dbReference type="ARBA" id="ARBA00022670"/>
    </source>
</evidence>
<evidence type="ECO:0000256" key="1">
    <source>
        <dbReference type="ARBA" id="ARBA00001947"/>
    </source>
</evidence>
<evidence type="ECO:0000256" key="10">
    <source>
        <dbReference type="ARBA" id="ARBA00023136"/>
    </source>
</evidence>
<accession>A0A6N9PWM3</accession>
<dbReference type="GO" id="GO:0006508">
    <property type="term" value="P:proteolysis"/>
    <property type="evidence" value="ECO:0007669"/>
    <property type="project" value="UniProtKB-KW"/>
</dbReference>
<keyword evidence="6 11" id="KW-0378">Hydrolase</keyword>
<dbReference type="AlphaFoldDB" id="A0A6N9PWM3"/>
<evidence type="ECO:0000256" key="5">
    <source>
        <dbReference type="ARBA" id="ARBA00022692"/>
    </source>
</evidence>
<feature type="transmembrane region" description="Helical" evidence="11">
    <location>
        <begin position="386"/>
        <end position="404"/>
    </location>
</feature>
<comment type="caution">
    <text evidence="14">The sequence shown here is derived from an EMBL/GenBank/DDBJ whole genome shotgun (WGS) entry which is preliminary data.</text>
</comment>
<evidence type="ECO:0000256" key="7">
    <source>
        <dbReference type="ARBA" id="ARBA00022833"/>
    </source>
</evidence>
<evidence type="ECO:0000259" key="12">
    <source>
        <dbReference type="Pfam" id="PF02163"/>
    </source>
</evidence>
<proteinExistence type="inferred from homology"/>
<organism evidence="14 15">
    <name type="scientific">Chengkuizengella marina</name>
    <dbReference type="NCBI Taxonomy" id="2507566"/>
    <lineage>
        <taxon>Bacteria</taxon>
        <taxon>Bacillati</taxon>
        <taxon>Bacillota</taxon>
        <taxon>Bacilli</taxon>
        <taxon>Bacillales</taxon>
        <taxon>Paenibacillaceae</taxon>
        <taxon>Chengkuizengella</taxon>
    </lineage>
</organism>
<dbReference type="SUPFAM" id="SSF50156">
    <property type="entry name" value="PDZ domain-like"/>
    <property type="match status" value="1"/>
</dbReference>
<keyword evidence="15" id="KW-1185">Reference proteome</keyword>
<evidence type="ECO:0000256" key="9">
    <source>
        <dbReference type="ARBA" id="ARBA00023049"/>
    </source>
</evidence>
<dbReference type="InterPro" id="IPR036034">
    <property type="entry name" value="PDZ_sf"/>
</dbReference>
<keyword evidence="5 11" id="KW-0812">Transmembrane</keyword>
<dbReference type="PANTHER" id="PTHR42837:SF2">
    <property type="entry name" value="MEMBRANE METALLOPROTEASE ARASP2, CHLOROPLASTIC-RELATED"/>
    <property type="match status" value="1"/>
</dbReference>
<feature type="transmembrane region" description="Helical" evidence="11">
    <location>
        <begin position="157"/>
        <end position="180"/>
    </location>
</feature>
<dbReference type="EMBL" id="SIJB01000001">
    <property type="protein sequence ID" value="NBI27397.1"/>
    <property type="molecule type" value="Genomic_DNA"/>
</dbReference>
<keyword evidence="8 11" id="KW-1133">Transmembrane helix</keyword>
<dbReference type="InterPro" id="IPR004387">
    <property type="entry name" value="Pept_M50_Zn"/>
</dbReference>
<evidence type="ECO:0000256" key="3">
    <source>
        <dbReference type="ARBA" id="ARBA00007931"/>
    </source>
</evidence>
<dbReference type="Gene3D" id="2.30.42.10">
    <property type="match status" value="1"/>
</dbReference>
<dbReference type="GO" id="GO:0046872">
    <property type="term" value="F:metal ion binding"/>
    <property type="evidence" value="ECO:0007669"/>
    <property type="project" value="UniProtKB-KW"/>
</dbReference>
<feature type="domain" description="PDZ" evidence="13">
    <location>
        <begin position="195"/>
        <end position="242"/>
    </location>
</feature>
<comment type="subcellular location">
    <subcellularLocation>
        <location evidence="2">Membrane</location>
        <topology evidence="2">Multi-pass membrane protein</topology>
    </subcellularLocation>
</comment>
<comment type="cofactor">
    <cofactor evidence="1 11">
        <name>Zn(2+)</name>
        <dbReference type="ChEBI" id="CHEBI:29105"/>
    </cofactor>
</comment>
<keyword evidence="11" id="KW-0479">Metal-binding</keyword>
<evidence type="ECO:0000256" key="6">
    <source>
        <dbReference type="ARBA" id="ARBA00022801"/>
    </source>
</evidence>
<name>A0A6N9PWM3_9BACL</name>
<feature type="domain" description="Peptidase M50" evidence="12">
    <location>
        <begin position="1"/>
        <end position="398"/>
    </location>
</feature>
<dbReference type="Pfam" id="PF02163">
    <property type="entry name" value="Peptidase_M50"/>
    <property type="match status" value="1"/>
</dbReference>
<evidence type="ECO:0000256" key="11">
    <source>
        <dbReference type="RuleBase" id="RU362031"/>
    </source>
</evidence>
<evidence type="ECO:0000259" key="13">
    <source>
        <dbReference type="Pfam" id="PF17820"/>
    </source>
</evidence>
<reference evidence="14 15" key="1">
    <citation type="submission" date="2019-01" db="EMBL/GenBank/DDBJ databases">
        <title>Chengkuizengella sp. nov., isolated from deep-sea sediment of East Pacific Ocean.</title>
        <authorList>
            <person name="Yang J."/>
            <person name="Lai Q."/>
            <person name="Shao Z."/>
        </authorList>
    </citation>
    <scope>NUCLEOTIDE SEQUENCE [LARGE SCALE GENOMIC DNA]</scope>
    <source>
        <strain evidence="14 15">YPA3-1-1</strain>
    </source>
</reference>
<keyword evidence="4 14" id="KW-0645">Protease</keyword>
<dbReference type="CDD" id="cd06163">
    <property type="entry name" value="S2P-M50_PDZ_RseP-like"/>
    <property type="match status" value="1"/>
</dbReference>
<evidence type="ECO:0000313" key="14">
    <source>
        <dbReference type="EMBL" id="NBI27397.1"/>
    </source>
</evidence>
<evidence type="ECO:0000256" key="2">
    <source>
        <dbReference type="ARBA" id="ARBA00004141"/>
    </source>
</evidence>
<dbReference type="Pfam" id="PF17820">
    <property type="entry name" value="PDZ_6"/>
    <property type="match status" value="1"/>
</dbReference>
<comment type="similarity">
    <text evidence="3 11">Belongs to the peptidase M50B family.</text>
</comment>
<dbReference type="GO" id="GO:0016020">
    <property type="term" value="C:membrane"/>
    <property type="evidence" value="ECO:0007669"/>
    <property type="project" value="UniProtKB-SubCell"/>
</dbReference>
<dbReference type="GO" id="GO:0004222">
    <property type="term" value="F:metalloendopeptidase activity"/>
    <property type="evidence" value="ECO:0007669"/>
    <property type="project" value="InterPro"/>
</dbReference>
<sequence length="413" mass="46234">MFFLLVGIHEWGHFYFAKRVGILVREFAIGFGPKLLSVKRNETRYTFRLLPMGGYVRMAGEDPEIVQINPGQTIAVKIENEKVTHIYLDQLDQRTDVILGTVDSIDLEHKLNIKLDVDGELQDLAVHEKAMMETKGKETQIAPWNRQFGSKTIAQRALVIVAGPVMNFILAFFLFLGFIYMSGITVDNPTYWQVGKVTNDSPAEMGGLQSRDIIIEVNGQKIGVDDNEKLLTLISESADQPMNWIVSRDQSELQLQVTPKADETGSGRVGIALQLEKRNPDSIIEGITHASKTMWNITEQIFVSLKMLVTLQFSLDDLGGPIRITEMTGEAVSYGVDTLVLFVAMISLYLGIFNLLPFPALDGSRLMFFGIEAVRGKPVDPNRESMVHFIGFAVLMLLMIAVTYNDILRLFKG</sequence>
<dbReference type="Proteomes" id="UP000448943">
    <property type="component" value="Unassembled WGS sequence"/>
</dbReference>
<keyword evidence="10 11" id="KW-0472">Membrane</keyword>
<dbReference type="NCBIfam" id="TIGR00054">
    <property type="entry name" value="RIP metalloprotease RseP"/>
    <property type="match status" value="1"/>
</dbReference>
<dbReference type="InterPro" id="IPR041489">
    <property type="entry name" value="PDZ_6"/>
</dbReference>
<gene>
    <name evidence="14" type="primary">rseP</name>
    <name evidence="14" type="ORF">ERL59_00245</name>
</gene>
<feature type="transmembrane region" description="Helical" evidence="11">
    <location>
        <begin position="331"/>
        <end position="352"/>
    </location>
</feature>
<dbReference type="EC" id="3.4.24.-" evidence="11"/>
<evidence type="ECO:0000313" key="15">
    <source>
        <dbReference type="Proteomes" id="UP000448943"/>
    </source>
</evidence>